<evidence type="ECO:0000313" key="3">
    <source>
        <dbReference type="Proteomes" id="UP000619238"/>
    </source>
</evidence>
<proteinExistence type="predicted"/>
<keyword evidence="3" id="KW-1185">Reference proteome</keyword>
<dbReference type="RefSeq" id="WP_187564020.1">
    <property type="nucleotide sequence ID" value="NZ_JACGWS010000015.1"/>
</dbReference>
<evidence type="ECO:0000256" key="1">
    <source>
        <dbReference type="SAM" id="SignalP"/>
    </source>
</evidence>
<dbReference type="Proteomes" id="UP000619238">
    <property type="component" value="Unassembled WGS sequence"/>
</dbReference>
<dbReference type="PROSITE" id="PS51257">
    <property type="entry name" value="PROKAR_LIPOPROTEIN"/>
    <property type="match status" value="1"/>
</dbReference>
<keyword evidence="1" id="KW-0732">Signal</keyword>
<evidence type="ECO:0000313" key="2">
    <source>
        <dbReference type="EMBL" id="MBC8756979.1"/>
    </source>
</evidence>
<reference evidence="2 3" key="1">
    <citation type="submission" date="2020-07" db="EMBL/GenBank/DDBJ databases">
        <title>Description of Kordia aestuariivivens sp. nov., isolated from a tidal flat.</title>
        <authorList>
            <person name="Park S."/>
            <person name="Yoon J.-H."/>
        </authorList>
    </citation>
    <scope>NUCLEOTIDE SEQUENCE [LARGE SCALE GENOMIC DNA]</scope>
    <source>
        <strain evidence="2 3">YSTF-M3</strain>
    </source>
</reference>
<name>A0ABR7QFA5_9FLAO</name>
<protein>
    <recommendedName>
        <fullName evidence="4">Repeat protein (TIGR03806 family)</fullName>
    </recommendedName>
</protein>
<comment type="caution">
    <text evidence="2">The sequence shown here is derived from an EMBL/GenBank/DDBJ whole genome shotgun (WGS) entry which is preliminary data.</text>
</comment>
<dbReference type="SUPFAM" id="SSF48695">
    <property type="entry name" value="Multiheme cytochromes"/>
    <property type="match status" value="1"/>
</dbReference>
<gene>
    <name evidence="2" type="ORF">H2O64_20070</name>
</gene>
<evidence type="ECO:0008006" key="4">
    <source>
        <dbReference type="Google" id="ProtNLM"/>
    </source>
</evidence>
<dbReference type="EMBL" id="JACGWS010000015">
    <property type="protein sequence ID" value="MBC8756979.1"/>
    <property type="molecule type" value="Genomic_DNA"/>
</dbReference>
<dbReference type="InterPro" id="IPR036280">
    <property type="entry name" value="Multihaem_cyt_sf"/>
</dbReference>
<organism evidence="2 3">
    <name type="scientific">Kordia aestuariivivens</name>
    <dbReference type="NCBI Taxonomy" id="2759037"/>
    <lineage>
        <taxon>Bacteria</taxon>
        <taxon>Pseudomonadati</taxon>
        <taxon>Bacteroidota</taxon>
        <taxon>Flavobacteriia</taxon>
        <taxon>Flavobacteriales</taxon>
        <taxon>Flavobacteriaceae</taxon>
        <taxon>Kordia</taxon>
    </lineage>
</organism>
<accession>A0ABR7QFA5</accession>
<feature type="chain" id="PRO_5045754064" description="Repeat protein (TIGR03806 family)" evidence="1">
    <location>
        <begin position="23"/>
        <end position="365"/>
    </location>
</feature>
<sequence>MIKKLLNFASIALFSAMLFSCADDNDTGTDDTYEPIPVSPVVLDIDAFPFDTLSEYNFFEGEMKEQEPVLGVIPYEPISALFTDYAKKKRFVWMPSDVQATYMADNELINFPVGTILIKSFYYNNVQPDNNTRIIETRLMLKKADDWYFADYIWNADQTEATFSLEGSFTNVDFLENGVAKSTNYRIPSEVECFTCHKQGESSVPIGVKPQNLNSLFAYADGSQNQLEKLIAEGYLEDNLPATINTVVKWSDETQPIDLRVRSYIDINCAHCHSELSHCDYRPVRFAFDESSDDTNIGICVDPDTEIPGMVDIVSPGLKERSVMYYRINTTAEEFRMPLLGRSIIHEEAVALIGEWIDGLTNECD</sequence>
<feature type="signal peptide" evidence="1">
    <location>
        <begin position="1"/>
        <end position="22"/>
    </location>
</feature>